<protein>
    <submittedName>
        <fullName evidence="1">Uncharacterized protein</fullName>
    </submittedName>
</protein>
<proteinExistence type="predicted"/>
<name>A0A3N0Y520_ANAGA</name>
<gene>
    <name evidence="1" type="ORF">DPX16_10411</name>
</gene>
<dbReference type="AlphaFoldDB" id="A0A3N0Y520"/>
<dbReference type="Proteomes" id="UP000281406">
    <property type="component" value="Unassembled WGS sequence"/>
</dbReference>
<dbReference type="EMBL" id="RJVU01052005">
    <property type="protein sequence ID" value="ROL41259.1"/>
    <property type="molecule type" value="Genomic_DNA"/>
</dbReference>
<organism evidence="1 2">
    <name type="scientific">Anabarilius grahami</name>
    <name type="common">Kanglang fish</name>
    <name type="synonym">Barilius grahami</name>
    <dbReference type="NCBI Taxonomy" id="495550"/>
    <lineage>
        <taxon>Eukaryota</taxon>
        <taxon>Metazoa</taxon>
        <taxon>Chordata</taxon>
        <taxon>Craniata</taxon>
        <taxon>Vertebrata</taxon>
        <taxon>Euteleostomi</taxon>
        <taxon>Actinopterygii</taxon>
        <taxon>Neopterygii</taxon>
        <taxon>Teleostei</taxon>
        <taxon>Ostariophysi</taxon>
        <taxon>Cypriniformes</taxon>
        <taxon>Xenocyprididae</taxon>
        <taxon>Xenocypridinae</taxon>
        <taxon>Xenocypridinae incertae sedis</taxon>
        <taxon>Anabarilius</taxon>
    </lineage>
</organism>
<reference evidence="1 2" key="1">
    <citation type="submission" date="2018-10" db="EMBL/GenBank/DDBJ databases">
        <title>Genome assembly for a Yunnan-Guizhou Plateau 3E fish, Anabarilius grahami (Regan), and its evolutionary and genetic applications.</title>
        <authorList>
            <person name="Jiang W."/>
        </authorList>
    </citation>
    <scope>NUCLEOTIDE SEQUENCE [LARGE SCALE GENOMIC DNA]</scope>
    <source>
        <strain evidence="1">AG-KIZ</strain>
        <tissue evidence="1">Muscle</tissue>
    </source>
</reference>
<comment type="caution">
    <text evidence="1">The sequence shown here is derived from an EMBL/GenBank/DDBJ whole genome shotgun (WGS) entry which is preliminary data.</text>
</comment>
<keyword evidence="2" id="KW-1185">Reference proteome</keyword>
<sequence length="86" mass="9297">MAFAAKSAQGPLSTAAPLALARCLTLVDSEGQRQGDGRRRWMHGPNISSCAQWTQLISAAVIAYQRIEERNSSVGNREEAKQNVGL</sequence>
<accession>A0A3N0Y520</accession>
<evidence type="ECO:0000313" key="1">
    <source>
        <dbReference type="EMBL" id="ROL41259.1"/>
    </source>
</evidence>
<evidence type="ECO:0000313" key="2">
    <source>
        <dbReference type="Proteomes" id="UP000281406"/>
    </source>
</evidence>